<dbReference type="EMBL" id="BARW01037981">
    <property type="protein sequence ID" value="GAJ19565.1"/>
    <property type="molecule type" value="Genomic_DNA"/>
</dbReference>
<reference evidence="1" key="1">
    <citation type="journal article" date="2014" name="Front. Microbiol.">
        <title>High frequency of phylogenetically diverse reductive dehalogenase-homologous genes in deep subseafloor sedimentary metagenomes.</title>
        <authorList>
            <person name="Kawai M."/>
            <person name="Futagami T."/>
            <person name="Toyoda A."/>
            <person name="Takaki Y."/>
            <person name="Nishi S."/>
            <person name="Hori S."/>
            <person name="Arai W."/>
            <person name="Tsubouchi T."/>
            <person name="Morono Y."/>
            <person name="Uchiyama I."/>
            <person name="Ito T."/>
            <person name="Fujiyama A."/>
            <person name="Inagaki F."/>
            <person name="Takami H."/>
        </authorList>
    </citation>
    <scope>NUCLEOTIDE SEQUENCE</scope>
    <source>
        <strain evidence="1">Expedition CK06-06</strain>
    </source>
</reference>
<dbReference type="AlphaFoldDB" id="X1W045"/>
<sequence length="31" mass="3636">MGKHYGLDVPTLRELRIDVDKEWVDPDGQPR</sequence>
<organism evidence="1">
    <name type="scientific">marine sediment metagenome</name>
    <dbReference type="NCBI Taxonomy" id="412755"/>
    <lineage>
        <taxon>unclassified sequences</taxon>
        <taxon>metagenomes</taxon>
        <taxon>ecological metagenomes</taxon>
    </lineage>
</organism>
<comment type="caution">
    <text evidence="1">The sequence shown here is derived from an EMBL/GenBank/DDBJ whole genome shotgun (WGS) entry which is preliminary data.</text>
</comment>
<accession>X1W045</accession>
<gene>
    <name evidence="1" type="ORF">S12H4_58466</name>
</gene>
<proteinExistence type="predicted"/>
<name>X1W045_9ZZZZ</name>
<evidence type="ECO:0000313" key="1">
    <source>
        <dbReference type="EMBL" id="GAJ19565.1"/>
    </source>
</evidence>
<protein>
    <submittedName>
        <fullName evidence="1">Uncharacterized protein</fullName>
    </submittedName>
</protein>
<feature type="non-terminal residue" evidence="1">
    <location>
        <position position="31"/>
    </location>
</feature>